<dbReference type="EMBL" id="FOIB01000015">
    <property type="protein sequence ID" value="SEU40157.1"/>
    <property type="molecule type" value="Genomic_DNA"/>
</dbReference>
<comment type="caution">
    <text evidence="2">The sequence shown here is derived from an EMBL/GenBank/DDBJ whole genome shotgun (WGS) entry which is preliminary data.</text>
</comment>
<dbReference type="CDD" id="cd00609">
    <property type="entry name" value="AAT_like"/>
    <property type="match status" value="1"/>
</dbReference>
<dbReference type="AlphaFoldDB" id="A0A511TDC0"/>
<keyword evidence="4" id="KW-1185">Reference proteome</keyword>
<dbReference type="InterPro" id="IPR015424">
    <property type="entry name" value="PyrdxlP-dep_Trfase"/>
</dbReference>
<evidence type="ECO:0000259" key="1">
    <source>
        <dbReference type="Pfam" id="PF00155"/>
    </source>
</evidence>
<reference evidence="2 5" key="2">
    <citation type="submission" date="2019-07" db="EMBL/GenBank/DDBJ databases">
        <title>Whole genome shotgun sequence of Myxococcus fulvus NBRC 100333.</title>
        <authorList>
            <person name="Hosoyama A."/>
            <person name="Uohara A."/>
            <person name="Ohji S."/>
            <person name="Ichikawa N."/>
        </authorList>
    </citation>
    <scope>NUCLEOTIDE SEQUENCE [LARGE SCALE GENOMIC DNA]</scope>
    <source>
        <strain evidence="2 5">NBRC 100333</strain>
    </source>
</reference>
<dbReference type="STRING" id="1334629.MFUL124B02_09700"/>
<name>A0A511TDC0_MYXFU</name>
<dbReference type="Gene3D" id="3.90.1150.10">
    <property type="entry name" value="Aspartate Aminotransferase, domain 1"/>
    <property type="match status" value="1"/>
</dbReference>
<dbReference type="InterPro" id="IPR004839">
    <property type="entry name" value="Aminotransferase_I/II_large"/>
</dbReference>
<dbReference type="GO" id="GO:0008483">
    <property type="term" value="F:transaminase activity"/>
    <property type="evidence" value="ECO:0007669"/>
    <property type="project" value="UniProtKB-KW"/>
</dbReference>
<dbReference type="Proteomes" id="UP000183760">
    <property type="component" value="Unassembled WGS sequence"/>
</dbReference>
<sequence length="388" mass="42269">MEPLRSFFMEDYLEGSRFTARYNLGESGGRPVTVGELLTGSGVSPDEASAVFLSTLLRDSPNWGRADLRDLVAAMHPGATRENVLITTGTSEALLLLFRQLRPRKVALAWPAFQLLYELPMQQGAQVVRLPVRWDERGRPSIDAGDWLERLERERPDVVILNTPHNPSGLVLDAGLLDTVAKWADANGATVVGDEHYRFLSSEDAVLGATVYRPGTRSFVTGSFIKCLGCPGLRIGWCVGDTAMLARMQNEKNYTTHTVNPVTEWISYEVLKDLHSPALKRAREDWLQNRRTLAAFLERSRGVYGTAPQGGLVTCIGVKGAMEPAAFTARLEALAAEGVFVLPLSAMEVGEPNGGHPLERGHGFRLGLGAAPDHFAAALAVIERATAP</sequence>
<protein>
    <submittedName>
        <fullName evidence="2 3">Aminotransferase</fullName>
    </submittedName>
</protein>
<keyword evidence="2" id="KW-0808">Transferase</keyword>
<organism evidence="2 5">
    <name type="scientific">Myxococcus fulvus</name>
    <dbReference type="NCBI Taxonomy" id="33"/>
    <lineage>
        <taxon>Bacteria</taxon>
        <taxon>Pseudomonadati</taxon>
        <taxon>Myxococcota</taxon>
        <taxon>Myxococcia</taxon>
        <taxon>Myxococcales</taxon>
        <taxon>Cystobacterineae</taxon>
        <taxon>Myxococcaceae</taxon>
        <taxon>Myxococcus</taxon>
    </lineage>
</organism>
<dbReference type="PANTHER" id="PTHR43510">
    <property type="entry name" value="AMINOTRANSFERASE FUNCTION, HYPOTHETICAL (EUROFUNG)"/>
    <property type="match status" value="1"/>
</dbReference>
<dbReference type="EMBL" id="BJXR01000049">
    <property type="protein sequence ID" value="GEN11643.1"/>
    <property type="molecule type" value="Genomic_DNA"/>
</dbReference>
<dbReference type="InterPro" id="IPR015422">
    <property type="entry name" value="PyrdxlP-dep_Trfase_small"/>
</dbReference>
<dbReference type="Pfam" id="PF00155">
    <property type="entry name" value="Aminotran_1_2"/>
    <property type="match status" value="1"/>
</dbReference>
<proteinExistence type="predicted"/>
<evidence type="ECO:0000313" key="5">
    <source>
        <dbReference type="Proteomes" id="UP000321514"/>
    </source>
</evidence>
<reference evidence="3 4" key="1">
    <citation type="submission" date="2016-10" db="EMBL/GenBank/DDBJ databases">
        <authorList>
            <person name="Varghese N."/>
            <person name="Submissions S."/>
        </authorList>
    </citation>
    <scope>NUCLEOTIDE SEQUENCE [LARGE SCALE GENOMIC DNA]</scope>
    <source>
        <strain evidence="3 4">DSM 16525</strain>
    </source>
</reference>
<feature type="domain" description="Aminotransferase class I/classII large" evidence="1">
    <location>
        <begin position="64"/>
        <end position="352"/>
    </location>
</feature>
<dbReference type="InterPro" id="IPR015421">
    <property type="entry name" value="PyrdxlP-dep_Trfase_major"/>
</dbReference>
<dbReference type="PANTHER" id="PTHR43510:SF1">
    <property type="entry name" value="AMINOTRANSFERASE FUNCTION, HYPOTHETICAL (EUROFUNG)"/>
    <property type="match status" value="1"/>
</dbReference>
<accession>A0A511TDC0</accession>
<evidence type="ECO:0000313" key="4">
    <source>
        <dbReference type="Proteomes" id="UP000183760"/>
    </source>
</evidence>
<gene>
    <name evidence="2" type="ORF">MFU01_66800</name>
    <name evidence="3" type="ORF">SAMN05443572_1158</name>
</gene>
<evidence type="ECO:0000313" key="3">
    <source>
        <dbReference type="EMBL" id="SEU40157.1"/>
    </source>
</evidence>
<evidence type="ECO:0000313" key="2">
    <source>
        <dbReference type="EMBL" id="GEN11643.1"/>
    </source>
</evidence>
<dbReference type="Gene3D" id="3.40.640.10">
    <property type="entry name" value="Type I PLP-dependent aspartate aminotransferase-like (Major domain)"/>
    <property type="match status" value="1"/>
</dbReference>
<dbReference type="OrthoDB" id="9804474at2"/>
<dbReference type="Proteomes" id="UP000321514">
    <property type="component" value="Unassembled WGS sequence"/>
</dbReference>
<dbReference type="GO" id="GO:0030170">
    <property type="term" value="F:pyridoxal phosphate binding"/>
    <property type="evidence" value="ECO:0007669"/>
    <property type="project" value="InterPro"/>
</dbReference>
<dbReference type="RefSeq" id="WP_074958971.1">
    <property type="nucleotide sequence ID" value="NZ_BJXR01000049.1"/>
</dbReference>
<dbReference type="SUPFAM" id="SSF53383">
    <property type="entry name" value="PLP-dependent transferases"/>
    <property type="match status" value="1"/>
</dbReference>
<keyword evidence="2" id="KW-0032">Aminotransferase</keyword>